<evidence type="ECO:0000313" key="10">
    <source>
        <dbReference type="Proteomes" id="UP000679008"/>
    </source>
</evidence>
<keyword evidence="10" id="KW-1185">Reference proteome</keyword>
<dbReference type="EMBL" id="JAGPXB010000001">
    <property type="protein sequence ID" value="MBQ0907610.1"/>
    <property type="molecule type" value="Genomic_DNA"/>
</dbReference>
<dbReference type="HAMAP" id="MF_00201">
    <property type="entry name" value="RecO"/>
    <property type="match status" value="1"/>
</dbReference>
<dbReference type="PANTHER" id="PTHR33991">
    <property type="entry name" value="DNA REPAIR PROTEIN RECO"/>
    <property type="match status" value="1"/>
</dbReference>
<comment type="similarity">
    <text evidence="1 7">Belongs to the RecO family.</text>
</comment>
<gene>
    <name evidence="7 9" type="primary">recO</name>
    <name evidence="9" type="ORF">KBJ98_02715</name>
</gene>
<evidence type="ECO:0000256" key="6">
    <source>
        <dbReference type="ARBA" id="ARBA00033409"/>
    </source>
</evidence>
<evidence type="ECO:0000313" key="9">
    <source>
        <dbReference type="EMBL" id="MBQ0907610.1"/>
    </source>
</evidence>
<feature type="domain" description="DNA replication/recombination mediator RecO N-terminal" evidence="8">
    <location>
        <begin position="1"/>
        <end position="78"/>
    </location>
</feature>
<dbReference type="PANTHER" id="PTHR33991:SF1">
    <property type="entry name" value="DNA REPAIR PROTEIN RECO"/>
    <property type="match status" value="1"/>
</dbReference>
<organism evidence="9 10">
    <name type="scientific">Flavobacterium erciyesense</name>
    <dbReference type="NCBI Taxonomy" id="2825842"/>
    <lineage>
        <taxon>Bacteria</taxon>
        <taxon>Pseudomonadati</taxon>
        <taxon>Bacteroidota</taxon>
        <taxon>Flavobacteriia</taxon>
        <taxon>Flavobacteriales</taxon>
        <taxon>Flavobacteriaceae</taxon>
        <taxon>Flavobacterium</taxon>
    </lineage>
</organism>
<proteinExistence type="inferred from homology"/>
<keyword evidence="5 7" id="KW-0234">DNA repair</keyword>
<dbReference type="SUPFAM" id="SSF57863">
    <property type="entry name" value="ArfGap/RecO-like zinc finger"/>
    <property type="match status" value="1"/>
</dbReference>
<evidence type="ECO:0000256" key="7">
    <source>
        <dbReference type="HAMAP-Rule" id="MF_00201"/>
    </source>
</evidence>
<reference evidence="9 10" key="1">
    <citation type="submission" date="2021-04" db="EMBL/GenBank/DDBJ databases">
        <title>Description of novel Flavobacterium sp. F-328.</title>
        <authorList>
            <person name="Saticioglu I.B."/>
        </authorList>
    </citation>
    <scope>NUCLEOTIDE SEQUENCE [LARGE SCALE GENOMIC DNA]</scope>
    <source>
        <strain evidence="9 10">F-328</strain>
    </source>
</reference>
<keyword evidence="3 7" id="KW-0227">DNA damage</keyword>
<name>A0ABS5D0S1_9FLAO</name>
<evidence type="ECO:0000256" key="4">
    <source>
        <dbReference type="ARBA" id="ARBA00023172"/>
    </source>
</evidence>
<comment type="caution">
    <text evidence="9">The sequence shown here is derived from an EMBL/GenBank/DDBJ whole genome shotgun (WGS) entry which is preliminary data.</text>
</comment>
<keyword evidence="4 7" id="KW-0233">DNA recombination</keyword>
<evidence type="ECO:0000256" key="3">
    <source>
        <dbReference type="ARBA" id="ARBA00022763"/>
    </source>
</evidence>
<evidence type="ECO:0000256" key="2">
    <source>
        <dbReference type="ARBA" id="ARBA00021310"/>
    </source>
</evidence>
<dbReference type="InterPro" id="IPR003717">
    <property type="entry name" value="RecO"/>
</dbReference>
<dbReference type="Gene3D" id="2.40.50.140">
    <property type="entry name" value="Nucleic acid-binding proteins"/>
    <property type="match status" value="1"/>
</dbReference>
<dbReference type="InterPro" id="IPR042242">
    <property type="entry name" value="RecO_C"/>
</dbReference>
<protein>
    <recommendedName>
        <fullName evidence="2 7">DNA repair protein RecO</fullName>
    </recommendedName>
    <alternativeName>
        <fullName evidence="6 7">Recombination protein O</fullName>
    </alternativeName>
</protein>
<dbReference type="SUPFAM" id="SSF50249">
    <property type="entry name" value="Nucleic acid-binding proteins"/>
    <property type="match status" value="1"/>
</dbReference>
<evidence type="ECO:0000256" key="5">
    <source>
        <dbReference type="ARBA" id="ARBA00023204"/>
    </source>
</evidence>
<evidence type="ECO:0000256" key="1">
    <source>
        <dbReference type="ARBA" id="ARBA00007452"/>
    </source>
</evidence>
<dbReference type="Proteomes" id="UP000679008">
    <property type="component" value="Unassembled WGS sequence"/>
</dbReference>
<dbReference type="Gene3D" id="1.20.1440.120">
    <property type="entry name" value="Recombination protein O, C-terminal domain"/>
    <property type="match status" value="1"/>
</dbReference>
<dbReference type="RefSeq" id="WP_210788142.1">
    <property type="nucleotide sequence ID" value="NZ_JAGPXB010000001.1"/>
</dbReference>
<sequence>MQVKTRAIVLSSLKFQEKSLIVKCFTLSHGLKSYFVRDAFSSRKANQKIAYFQPLTILEIEAVHKNKGTLENFKEIKIGTAFHSIHSDIYKSTMAMFISEMLHHSIHEEEENEALFTFLETALHWLDNHDEIANFHLILLLETTKYLGFYPDTSDVDMAFFEMNEGIFTPFHAMSSLTEHETNLFKKLLDLKFDNSRNVGEKVFHVIERQILLRILIDYYSIHLHGFRKPKSLDVLIEVFS</sequence>
<dbReference type="InterPro" id="IPR022572">
    <property type="entry name" value="DNA_rep/recomb_RecO_N"/>
</dbReference>
<dbReference type="InterPro" id="IPR012340">
    <property type="entry name" value="NA-bd_OB-fold"/>
</dbReference>
<accession>A0ABS5D0S1</accession>
<dbReference type="NCBIfam" id="TIGR00613">
    <property type="entry name" value="reco"/>
    <property type="match status" value="1"/>
</dbReference>
<dbReference type="Pfam" id="PF02565">
    <property type="entry name" value="RecO_C"/>
    <property type="match status" value="1"/>
</dbReference>
<dbReference type="Pfam" id="PF11967">
    <property type="entry name" value="RecO_N"/>
    <property type="match status" value="1"/>
</dbReference>
<evidence type="ECO:0000259" key="8">
    <source>
        <dbReference type="Pfam" id="PF11967"/>
    </source>
</evidence>
<dbReference type="InterPro" id="IPR037278">
    <property type="entry name" value="ARFGAP/RecO"/>
</dbReference>
<comment type="function">
    <text evidence="7">Involved in DNA repair and RecF pathway recombination.</text>
</comment>